<name>A0A811NAD8_9POAL</name>
<comment type="caution">
    <text evidence="3">The sequence shown here is derived from an EMBL/GenBank/DDBJ whole genome shotgun (WGS) entry which is preliminary data.</text>
</comment>
<gene>
    <name evidence="3" type="ORF">NCGR_LOCUS14227</name>
</gene>
<proteinExistence type="predicted"/>
<dbReference type="AlphaFoldDB" id="A0A811NAD8"/>
<dbReference type="EMBL" id="CAJGYO010000003">
    <property type="protein sequence ID" value="CAD6220801.1"/>
    <property type="molecule type" value="Genomic_DNA"/>
</dbReference>
<dbReference type="SUPFAM" id="SSF63829">
    <property type="entry name" value="Calcium-dependent phosphotriesterase"/>
    <property type="match status" value="1"/>
</dbReference>
<dbReference type="InterPro" id="IPR005174">
    <property type="entry name" value="KIB1-4_b-propeller"/>
</dbReference>
<sequence>MDRAKRSAVAGLPDDILVEILSRVSVKDLHRSKCVSKAWCGLVTDPSTARSSANPTWVLLRRRGYGGDRGSDGEDEDRDRDGGEDGEEDADDSDSDIDIDTEEDVDDEEEEDDDKNQISPGYGHFINLLGRSAHLVDPSFSFLKRLPLPAIDKLRLLGSCNGLLLFGHDIDLDSMEFIVCNPATEQWAAVPCSQGRPPTDWHLRASQSYLVFDPAISSHFHLVMFRQEDRRPTVHAYHSKTGAWSHSDIDWTEEERKRSHLDLCYLQASDAAVVNGMLYLILEENQIFQVDFEGKTRGVIPAPSSIVQGNLDYTAIFVGQSQGRLHCVNEEWGADDFPSELSSRVHIGDADDYALLSIWVLDDNGTQQWVLKHSVSLLHLFGKLGESGTEYSVVAIHPDRNLVFIVQYWNWQLISYDMDSKEVCALGTLEHECSRVTPFVPCFLDFLSS</sequence>
<dbReference type="SUPFAM" id="SSF81383">
    <property type="entry name" value="F-box domain"/>
    <property type="match status" value="1"/>
</dbReference>
<accession>A0A811NAD8</accession>
<dbReference type="Pfam" id="PF03478">
    <property type="entry name" value="Beta-prop_KIB1-4"/>
    <property type="match status" value="1"/>
</dbReference>
<dbReference type="SMART" id="SM00256">
    <property type="entry name" value="FBOX"/>
    <property type="match status" value="1"/>
</dbReference>
<evidence type="ECO:0000313" key="3">
    <source>
        <dbReference type="EMBL" id="CAD6220801.1"/>
    </source>
</evidence>
<evidence type="ECO:0000256" key="1">
    <source>
        <dbReference type="SAM" id="MobiDB-lite"/>
    </source>
</evidence>
<feature type="region of interest" description="Disordered" evidence="1">
    <location>
        <begin position="64"/>
        <end position="119"/>
    </location>
</feature>
<evidence type="ECO:0000313" key="4">
    <source>
        <dbReference type="Proteomes" id="UP000604825"/>
    </source>
</evidence>
<dbReference type="PANTHER" id="PTHR35546:SF46">
    <property type="entry name" value="F-BOX DOMAIN-CONTAINING PROTEIN"/>
    <property type="match status" value="1"/>
</dbReference>
<feature type="domain" description="F-box" evidence="2">
    <location>
        <begin position="6"/>
        <end position="60"/>
    </location>
</feature>
<dbReference type="PROSITE" id="PS50181">
    <property type="entry name" value="FBOX"/>
    <property type="match status" value="1"/>
</dbReference>
<evidence type="ECO:0000259" key="2">
    <source>
        <dbReference type="PROSITE" id="PS50181"/>
    </source>
</evidence>
<organism evidence="3 4">
    <name type="scientific">Miscanthus lutarioriparius</name>
    <dbReference type="NCBI Taxonomy" id="422564"/>
    <lineage>
        <taxon>Eukaryota</taxon>
        <taxon>Viridiplantae</taxon>
        <taxon>Streptophyta</taxon>
        <taxon>Embryophyta</taxon>
        <taxon>Tracheophyta</taxon>
        <taxon>Spermatophyta</taxon>
        <taxon>Magnoliopsida</taxon>
        <taxon>Liliopsida</taxon>
        <taxon>Poales</taxon>
        <taxon>Poaceae</taxon>
        <taxon>PACMAD clade</taxon>
        <taxon>Panicoideae</taxon>
        <taxon>Andropogonodae</taxon>
        <taxon>Andropogoneae</taxon>
        <taxon>Saccharinae</taxon>
        <taxon>Miscanthus</taxon>
    </lineage>
</organism>
<dbReference type="Pfam" id="PF00646">
    <property type="entry name" value="F-box"/>
    <property type="match status" value="1"/>
</dbReference>
<dbReference type="OrthoDB" id="626202at2759"/>
<feature type="compositionally biased region" description="Acidic residues" evidence="1">
    <location>
        <begin position="73"/>
        <end position="114"/>
    </location>
</feature>
<protein>
    <recommendedName>
        <fullName evidence="2">F-box domain-containing protein</fullName>
    </recommendedName>
</protein>
<reference evidence="3" key="1">
    <citation type="submission" date="2020-10" db="EMBL/GenBank/DDBJ databases">
        <authorList>
            <person name="Han B."/>
            <person name="Lu T."/>
            <person name="Zhao Q."/>
            <person name="Huang X."/>
            <person name="Zhao Y."/>
        </authorList>
    </citation>
    <scope>NUCLEOTIDE SEQUENCE</scope>
</reference>
<keyword evidence="4" id="KW-1185">Reference proteome</keyword>
<dbReference type="Gene3D" id="1.20.1280.50">
    <property type="match status" value="1"/>
</dbReference>
<dbReference type="Proteomes" id="UP000604825">
    <property type="component" value="Unassembled WGS sequence"/>
</dbReference>
<dbReference type="InterPro" id="IPR055290">
    <property type="entry name" value="At3g26010-like"/>
</dbReference>
<dbReference type="PANTHER" id="PTHR35546">
    <property type="entry name" value="F-BOX PROTEIN INTERACTION DOMAIN PROTEIN-RELATED"/>
    <property type="match status" value="1"/>
</dbReference>
<dbReference type="InterPro" id="IPR001810">
    <property type="entry name" value="F-box_dom"/>
</dbReference>
<dbReference type="InterPro" id="IPR036047">
    <property type="entry name" value="F-box-like_dom_sf"/>
</dbReference>